<accession>A0AAX2H863</accession>
<dbReference type="EMBL" id="OBKZ01000017">
    <property type="protein sequence ID" value="SOB52792.1"/>
    <property type="molecule type" value="Genomic_DNA"/>
</dbReference>
<organism evidence="1 2">
    <name type="scientific">Pseudomonas lundensis</name>
    <dbReference type="NCBI Taxonomy" id="86185"/>
    <lineage>
        <taxon>Bacteria</taxon>
        <taxon>Pseudomonadati</taxon>
        <taxon>Pseudomonadota</taxon>
        <taxon>Gammaproteobacteria</taxon>
        <taxon>Pseudomonadales</taxon>
        <taxon>Pseudomonadaceae</taxon>
        <taxon>Pseudomonas</taxon>
    </lineage>
</organism>
<reference evidence="1 2" key="1">
    <citation type="submission" date="2017-08" db="EMBL/GenBank/DDBJ databases">
        <authorList>
            <person name="Chaillou S."/>
        </authorList>
    </citation>
    <scope>NUCLEOTIDE SEQUENCE [LARGE SCALE GENOMIC DNA]</scope>
    <source>
        <strain evidence="1 2">MFPA15A1205</strain>
    </source>
</reference>
<name>A0AAX2H863_9PSED</name>
<sequence>MIFGIWPLKFGLDLFEASVDDVVGDGTAVAVLRHLDRHGRQWAAFMGGGEVPVGQIRIDEGMQRARTVEEFSAASIDFLRRVLKGFVDQFILGGEVGVEAAMGQSQCLHKRLQPRGAYAVTSKACGRFLNDALMGLGLMVLGVPHDGCLLISNSHHMRQCVSSAVVYSSKRV</sequence>
<protein>
    <submittedName>
        <fullName evidence="1">Uncharacterized protein</fullName>
    </submittedName>
</protein>
<dbReference type="Proteomes" id="UP000219564">
    <property type="component" value="Unassembled WGS sequence"/>
</dbReference>
<gene>
    <name evidence="1" type="ORF">PLUA15_240205</name>
</gene>
<dbReference type="AlphaFoldDB" id="A0AAX2H863"/>
<evidence type="ECO:0000313" key="2">
    <source>
        <dbReference type="Proteomes" id="UP000219564"/>
    </source>
</evidence>
<comment type="caution">
    <text evidence="1">The sequence shown here is derived from an EMBL/GenBank/DDBJ whole genome shotgun (WGS) entry which is preliminary data.</text>
</comment>
<proteinExistence type="predicted"/>
<evidence type="ECO:0000313" key="1">
    <source>
        <dbReference type="EMBL" id="SOB52792.1"/>
    </source>
</evidence>